<keyword evidence="2" id="KW-0805">Transcription regulation</keyword>
<dbReference type="InterPro" id="IPR011006">
    <property type="entry name" value="CheY-like_superfamily"/>
</dbReference>
<protein>
    <recommendedName>
        <fullName evidence="1">Stage 0 sporulation protein A homolog</fullName>
    </recommendedName>
</protein>
<organism evidence="9 10">
    <name type="scientific">Holtiella tumoricola</name>
    <dbReference type="NCBI Taxonomy" id="3018743"/>
    <lineage>
        <taxon>Bacteria</taxon>
        <taxon>Bacillati</taxon>
        <taxon>Bacillota</taxon>
        <taxon>Clostridia</taxon>
        <taxon>Lachnospirales</taxon>
        <taxon>Cellulosilyticaceae</taxon>
        <taxon>Holtiella</taxon>
    </lineage>
</organism>
<dbReference type="Proteomes" id="UP001169242">
    <property type="component" value="Unassembled WGS sequence"/>
</dbReference>
<keyword evidence="4" id="KW-0804">Transcription</keyword>
<proteinExistence type="predicted"/>
<evidence type="ECO:0000256" key="1">
    <source>
        <dbReference type="ARBA" id="ARBA00018672"/>
    </source>
</evidence>
<dbReference type="Pfam" id="PF12833">
    <property type="entry name" value="HTH_18"/>
    <property type="match status" value="1"/>
</dbReference>
<dbReference type="GO" id="GO:0043565">
    <property type="term" value="F:sequence-specific DNA binding"/>
    <property type="evidence" value="ECO:0007669"/>
    <property type="project" value="InterPro"/>
</dbReference>
<dbReference type="GO" id="GO:0003700">
    <property type="term" value="F:DNA-binding transcription factor activity"/>
    <property type="evidence" value="ECO:0007669"/>
    <property type="project" value="InterPro"/>
</dbReference>
<comment type="caution">
    <text evidence="9">The sequence shown here is derived from an EMBL/GenBank/DDBJ whole genome shotgun (WGS) entry which is preliminary data.</text>
</comment>
<sequence>MLNIILVDDETFIIKSMLNSIPWESLNVKVVGTFSNSIDALEFIKTHPVDLIITDIRMPGLSGLDLCDYVFNHFPHIQLIIISGYADFTYAQKAIKYNVLGYCIKPLDYGEITTLLRKGIMNTSKLNQSSYDIIDALENQDLDFLTSYFQEKHLNSEKVHIMVSIGALLPLYNIASNYVTIKFGANKYIYLSNEPFNELYLTNTLLSDSKVKGIGLYPTPVTLETFKQTLRQTIIMAYQFFFFEAPYLCTTIPSNHHHFITDLKKILTTRNLPDIKLALSKINNPSQFSNYNIYFALKVWNLSITYITDYTQLDLEDYYIHNLEELYQNFNHFSTMITTLSDMLLEESIPVELPSTHNNTFIYILQFINGNYMNNISLSDIASNFNLNQSYISQLFRKETGSTYTDYICQLRIQKAKQLLLNSDLSLNDISEKVGYNDYFYFLKSFKKYSGISPGKYRAMGGVCSN</sequence>
<keyword evidence="3" id="KW-0238">DNA-binding</keyword>
<dbReference type="SUPFAM" id="SSF46689">
    <property type="entry name" value="Homeodomain-like"/>
    <property type="match status" value="2"/>
</dbReference>
<dbReference type="SMART" id="SM00448">
    <property type="entry name" value="REC"/>
    <property type="match status" value="1"/>
</dbReference>
<dbReference type="Pfam" id="PF00072">
    <property type="entry name" value="Response_reg"/>
    <property type="match status" value="1"/>
</dbReference>
<dbReference type="InterPro" id="IPR020449">
    <property type="entry name" value="Tscrpt_reg_AraC-type_HTH"/>
</dbReference>
<evidence type="ECO:0000256" key="4">
    <source>
        <dbReference type="ARBA" id="ARBA00023163"/>
    </source>
</evidence>
<dbReference type="SUPFAM" id="SSF52172">
    <property type="entry name" value="CheY-like"/>
    <property type="match status" value="1"/>
</dbReference>
<dbReference type="PROSITE" id="PS00041">
    <property type="entry name" value="HTH_ARAC_FAMILY_1"/>
    <property type="match status" value="1"/>
</dbReference>
<dbReference type="CDD" id="cd17536">
    <property type="entry name" value="REC_YesN-like"/>
    <property type="match status" value="1"/>
</dbReference>
<name>A0AA42DWM7_9FIRM</name>
<evidence type="ECO:0000256" key="3">
    <source>
        <dbReference type="ARBA" id="ARBA00023125"/>
    </source>
</evidence>
<evidence type="ECO:0000256" key="5">
    <source>
        <dbReference type="ARBA" id="ARBA00024867"/>
    </source>
</evidence>
<dbReference type="InterPro" id="IPR001789">
    <property type="entry name" value="Sig_transdc_resp-reg_receiver"/>
</dbReference>
<dbReference type="SMART" id="SM00342">
    <property type="entry name" value="HTH_ARAC"/>
    <property type="match status" value="1"/>
</dbReference>
<feature type="modified residue" description="4-aspartylphosphate" evidence="6">
    <location>
        <position position="55"/>
    </location>
</feature>
<feature type="domain" description="HTH araC/xylS-type" evidence="7">
    <location>
        <begin position="362"/>
        <end position="460"/>
    </location>
</feature>
<dbReference type="PROSITE" id="PS50110">
    <property type="entry name" value="RESPONSE_REGULATORY"/>
    <property type="match status" value="1"/>
</dbReference>
<reference evidence="9" key="1">
    <citation type="journal article" date="2023" name="Int. J. Syst. Evol. Microbiol.">
        <title>&lt;i&gt;Holtiella tumoricola&lt;/i&gt; gen. nov. sp. nov., isolated from a human clinical sample.</title>
        <authorList>
            <person name="Allen-Vercoe E."/>
            <person name="Daigneault M.C."/>
            <person name="Vancuren S.J."/>
            <person name="Cochrane K."/>
            <person name="O'Neal L.L."/>
            <person name="Sankaranarayanan K."/>
            <person name="Lawson P.A."/>
        </authorList>
    </citation>
    <scope>NUCLEOTIDE SEQUENCE</scope>
    <source>
        <strain evidence="9">CC70A</strain>
    </source>
</reference>
<keyword evidence="10" id="KW-1185">Reference proteome</keyword>
<dbReference type="RefSeq" id="WP_271013762.1">
    <property type="nucleotide sequence ID" value="NZ_JAQIFT010000073.1"/>
</dbReference>
<evidence type="ECO:0000256" key="2">
    <source>
        <dbReference type="ARBA" id="ARBA00023015"/>
    </source>
</evidence>
<evidence type="ECO:0000313" key="9">
    <source>
        <dbReference type="EMBL" id="MDA3734139.1"/>
    </source>
</evidence>
<gene>
    <name evidence="9" type="ORF">PBV87_21935</name>
</gene>
<evidence type="ECO:0000256" key="6">
    <source>
        <dbReference type="PROSITE-ProRule" id="PRU00169"/>
    </source>
</evidence>
<accession>A0AA42DWM7</accession>
<dbReference type="InterPro" id="IPR009057">
    <property type="entry name" value="Homeodomain-like_sf"/>
</dbReference>
<feature type="domain" description="Response regulatory" evidence="8">
    <location>
        <begin position="3"/>
        <end position="120"/>
    </location>
</feature>
<dbReference type="EMBL" id="JAQIFT010000073">
    <property type="protein sequence ID" value="MDA3734139.1"/>
    <property type="molecule type" value="Genomic_DNA"/>
</dbReference>
<dbReference type="PRINTS" id="PR00032">
    <property type="entry name" value="HTHARAC"/>
</dbReference>
<dbReference type="PROSITE" id="PS01124">
    <property type="entry name" value="HTH_ARAC_FAMILY_2"/>
    <property type="match status" value="1"/>
</dbReference>
<evidence type="ECO:0000313" key="10">
    <source>
        <dbReference type="Proteomes" id="UP001169242"/>
    </source>
</evidence>
<dbReference type="Gene3D" id="1.10.10.60">
    <property type="entry name" value="Homeodomain-like"/>
    <property type="match status" value="2"/>
</dbReference>
<dbReference type="AlphaFoldDB" id="A0AA42DWM7"/>
<evidence type="ECO:0000259" key="7">
    <source>
        <dbReference type="PROSITE" id="PS01124"/>
    </source>
</evidence>
<dbReference type="PANTHER" id="PTHR43280:SF28">
    <property type="entry name" value="HTH-TYPE TRANSCRIPTIONAL ACTIVATOR RHAS"/>
    <property type="match status" value="1"/>
</dbReference>
<comment type="function">
    <text evidence="5">May play the central regulatory role in sporulation. It may be an element of the effector pathway responsible for the activation of sporulation genes in response to nutritional stress. Spo0A may act in concert with spo0H (a sigma factor) to control the expression of some genes that are critical to the sporulation process.</text>
</comment>
<dbReference type="GO" id="GO:0000160">
    <property type="term" value="P:phosphorelay signal transduction system"/>
    <property type="evidence" value="ECO:0007669"/>
    <property type="project" value="InterPro"/>
</dbReference>
<dbReference type="Gene3D" id="3.40.50.2300">
    <property type="match status" value="1"/>
</dbReference>
<evidence type="ECO:0000259" key="8">
    <source>
        <dbReference type="PROSITE" id="PS50110"/>
    </source>
</evidence>
<dbReference type="InterPro" id="IPR018060">
    <property type="entry name" value="HTH_AraC"/>
</dbReference>
<dbReference type="InterPro" id="IPR018062">
    <property type="entry name" value="HTH_AraC-typ_CS"/>
</dbReference>
<keyword evidence="6" id="KW-0597">Phosphoprotein</keyword>
<dbReference type="PANTHER" id="PTHR43280">
    <property type="entry name" value="ARAC-FAMILY TRANSCRIPTIONAL REGULATOR"/>
    <property type="match status" value="1"/>
</dbReference>